<dbReference type="AlphaFoldDB" id="A0A0B9H6C2"/>
<evidence type="ECO:0000256" key="4">
    <source>
        <dbReference type="ARBA" id="ARBA00012239"/>
    </source>
</evidence>
<dbReference type="EMBL" id="JWLZ01000082">
    <property type="protein sequence ID" value="KHT64452.1"/>
    <property type="molecule type" value="Genomic_DNA"/>
</dbReference>
<keyword evidence="6" id="KW-0808">Transferase</keyword>
<dbReference type="InterPro" id="IPR016454">
    <property type="entry name" value="Cysteine_dSase"/>
</dbReference>
<comment type="similarity">
    <text evidence="3">Belongs to the class-V pyridoxal-phosphate-dependent aminotransferase family. Csd subfamily.</text>
</comment>
<dbReference type="EC" id="2.8.1.7" evidence="4"/>
<evidence type="ECO:0000313" key="11">
    <source>
        <dbReference type="Proteomes" id="UP000031278"/>
    </source>
</evidence>
<comment type="function">
    <text evidence="2">Catalyzes the removal of elemental sulfur and selenium atoms from L-cysteine, L-cystine, L-selenocysteine, and L-selenocystine to produce L-alanine.</text>
</comment>
<dbReference type="InterPro" id="IPR015422">
    <property type="entry name" value="PyrdxlP-dep_Trfase_small"/>
</dbReference>
<evidence type="ECO:0000259" key="9">
    <source>
        <dbReference type="Pfam" id="PF00266"/>
    </source>
</evidence>
<dbReference type="PANTHER" id="PTHR43586:SF8">
    <property type="entry name" value="CYSTEINE DESULFURASE 1, CHLOROPLASTIC"/>
    <property type="match status" value="1"/>
</dbReference>
<dbReference type="InterPro" id="IPR000192">
    <property type="entry name" value="Aminotrans_V_dom"/>
</dbReference>
<evidence type="ECO:0000256" key="5">
    <source>
        <dbReference type="ARBA" id="ARBA00021850"/>
    </source>
</evidence>
<dbReference type="Gene3D" id="3.90.1150.10">
    <property type="entry name" value="Aspartate Aminotransferase, domain 1"/>
    <property type="match status" value="1"/>
</dbReference>
<dbReference type="InterPro" id="IPR022471">
    <property type="entry name" value="Cys_desulphurase_CdsA"/>
</dbReference>
<keyword evidence="7" id="KW-0663">Pyridoxal phosphate</keyword>
<accession>A0A0B9H6C2</accession>
<dbReference type="RefSeq" id="WP_039459801.1">
    <property type="nucleotide sequence ID" value="NZ_JWLZ01000082.1"/>
</dbReference>
<dbReference type="Pfam" id="PF00266">
    <property type="entry name" value="Aminotran_5"/>
    <property type="match status" value="1"/>
</dbReference>
<dbReference type="InterPro" id="IPR010970">
    <property type="entry name" value="Cys_dSase_SufS"/>
</dbReference>
<dbReference type="PIRSF" id="PIRSF005572">
    <property type="entry name" value="NifS"/>
    <property type="match status" value="1"/>
</dbReference>
<evidence type="ECO:0000256" key="2">
    <source>
        <dbReference type="ARBA" id="ARBA00002824"/>
    </source>
</evidence>
<dbReference type="GO" id="GO:0031071">
    <property type="term" value="F:cysteine desulfurase activity"/>
    <property type="evidence" value="ECO:0007669"/>
    <property type="project" value="UniProtKB-EC"/>
</dbReference>
<evidence type="ECO:0000313" key="10">
    <source>
        <dbReference type="EMBL" id="KHT64452.1"/>
    </source>
</evidence>
<sequence>MTAQFDIQRIRQQFPALAQECNGQPLVYLDSAATTQKPLEVIETIRQYYSGHNANVHRGSHTLTAAATAQFEQARETVQHFINAADSKEIIWTRGATEALNLIAQTYARNTLQPGDEILVSELEHHANIVPWQIVAEQTGAKVVKIPMRGDCTLDMDAFAQRLTGKTKIVAVAHVTNVTGTRNPVETIIQAAHRAGAIVVVDGAQAVAHEHVNVQALDADFYVFSGHKIFAPAGIGALYGKKALLEAMPPWHGGGKMVEKVSFEGTTYSALPGKFEAGTPNVAGSLAMAAAINWLQGIDREGAEQHIQILRQRAIEGIKDIEDLRIVGLQPEASLFSFVVDGVHHQDIATLLDQQGVALRAGHHCAHPMMDALGVSGTLRVSIALYNTQQDIDQFVAALHKACSLL</sequence>
<dbReference type="InterPro" id="IPR015421">
    <property type="entry name" value="PyrdxlP-dep_Trfase_major"/>
</dbReference>
<dbReference type="Proteomes" id="UP000031278">
    <property type="component" value="Unassembled WGS sequence"/>
</dbReference>
<organism evidence="10 11">
    <name type="scientific">Photobacterium gaetbulicola</name>
    <dbReference type="NCBI Taxonomy" id="1295392"/>
    <lineage>
        <taxon>Bacteria</taxon>
        <taxon>Pseudomonadati</taxon>
        <taxon>Pseudomonadota</taxon>
        <taxon>Gammaproteobacteria</taxon>
        <taxon>Vibrionales</taxon>
        <taxon>Vibrionaceae</taxon>
        <taxon>Photobacterium</taxon>
    </lineage>
</organism>
<dbReference type="InterPro" id="IPR015424">
    <property type="entry name" value="PyrdxlP-dep_Trfase"/>
</dbReference>
<dbReference type="GO" id="GO:0030170">
    <property type="term" value="F:pyridoxal phosphate binding"/>
    <property type="evidence" value="ECO:0007669"/>
    <property type="project" value="InterPro"/>
</dbReference>
<comment type="catalytic activity">
    <reaction evidence="8">
        <text>(sulfur carrier)-H + L-cysteine = (sulfur carrier)-SH + L-alanine</text>
        <dbReference type="Rhea" id="RHEA:43892"/>
        <dbReference type="Rhea" id="RHEA-COMP:14737"/>
        <dbReference type="Rhea" id="RHEA-COMP:14739"/>
        <dbReference type="ChEBI" id="CHEBI:29917"/>
        <dbReference type="ChEBI" id="CHEBI:35235"/>
        <dbReference type="ChEBI" id="CHEBI:57972"/>
        <dbReference type="ChEBI" id="CHEBI:64428"/>
        <dbReference type="EC" id="2.8.1.7"/>
    </reaction>
</comment>
<dbReference type="GO" id="GO:0006534">
    <property type="term" value="P:cysteine metabolic process"/>
    <property type="evidence" value="ECO:0007669"/>
    <property type="project" value="InterPro"/>
</dbReference>
<dbReference type="SUPFAM" id="SSF53383">
    <property type="entry name" value="PLP-dependent transferases"/>
    <property type="match status" value="1"/>
</dbReference>
<comment type="caution">
    <text evidence="10">The sequence shown here is derived from an EMBL/GenBank/DDBJ whole genome shotgun (WGS) entry which is preliminary data.</text>
</comment>
<evidence type="ECO:0000256" key="6">
    <source>
        <dbReference type="ARBA" id="ARBA00022679"/>
    </source>
</evidence>
<dbReference type="CDD" id="cd06453">
    <property type="entry name" value="SufS_like"/>
    <property type="match status" value="1"/>
</dbReference>
<dbReference type="GO" id="GO:0016226">
    <property type="term" value="P:iron-sulfur cluster assembly"/>
    <property type="evidence" value="ECO:0007669"/>
    <property type="project" value="InterPro"/>
</dbReference>
<gene>
    <name evidence="10" type="ORF">RJ45_06350</name>
</gene>
<reference evidence="10 11" key="1">
    <citation type="submission" date="2014-12" db="EMBL/GenBank/DDBJ databases">
        <title>Genome sequencing of Photobacterium gaetbulicola AD005a.</title>
        <authorList>
            <person name="Adrian T.G.S."/>
            <person name="Chan K.G."/>
        </authorList>
    </citation>
    <scope>NUCLEOTIDE SEQUENCE [LARGE SCALE GENOMIC DNA]</scope>
    <source>
        <strain evidence="10 11">AD005a</strain>
    </source>
</reference>
<feature type="domain" description="Aminotransferase class V" evidence="9">
    <location>
        <begin position="27"/>
        <end position="395"/>
    </location>
</feature>
<name>A0A0B9H6C2_9GAMM</name>
<comment type="cofactor">
    <cofactor evidence="1">
        <name>pyridoxal 5'-phosphate</name>
        <dbReference type="ChEBI" id="CHEBI:597326"/>
    </cofactor>
</comment>
<dbReference type="NCBIfam" id="TIGR03392">
    <property type="entry name" value="FeS_syn_CsdA"/>
    <property type="match status" value="1"/>
</dbReference>
<evidence type="ECO:0000256" key="8">
    <source>
        <dbReference type="ARBA" id="ARBA00050776"/>
    </source>
</evidence>
<dbReference type="NCBIfam" id="TIGR01979">
    <property type="entry name" value="sufS"/>
    <property type="match status" value="1"/>
</dbReference>
<dbReference type="Gene3D" id="3.40.640.10">
    <property type="entry name" value="Type I PLP-dependent aspartate aminotransferase-like (Major domain)"/>
    <property type="match status" value="1"/>
</dbReference>
<evidence type="ECO:0000256" key="1">
    <source>
        <dbReference type="ARBA" id="ARBA00001933"/>
    </source>
</evidence>
<evidence type="ECO:0000256" key="7">
    <source>
        <dbReference type="ARBA" id="ARBA00022898"/>
    </source>
</evidence>
<evidence type="ECO:0000256" key="3">
    <source>
        <dbReference type="ARBA" id="ARBA00010447"/>
    </source>
</evidence>
<proteinExistence type="inferred from homology"/>
<protein>
    <recommendedName>
        <fullName evidence="5">Probable cysteine desulfurase</fullName>
        <ecNumber evidence="4">2.8.1.7</ecNumber>
    </recommendedName>
</protein>
<dbReference type="PANTHER" id="PTHR43586">
    <property type="entry name" value="CYSTEINE DESULFURASE"/>
    <property type="match status" value="1"/>
</dbReference>